<gene>
    <name evidence="1" type="ORF">RT41_GL001454</name>
</gene>
<evidence type="ECO:0000313" key="2">
    <source>
        <dbReference type="Proteomes" id="UP000218181"/>
    </source>
</evidence>
<name>A0A2A5RLK1_9LACT</name>
<organism evidence="1 2">
    <name type="scientific">Lactococcus fujiensis JCM 16395</name>
    <dbReference type="NCBI Taxonomy" id="1291764"/>
    <lineage>
        <taxon>Bacteria</taxon>
        <taxon>Bacillati</taxon>
        <taxon>Bacillota</taxon>
        <taxon>Bacilli</taxon>
        <taxon>Lactobacillales</taxon>
        <taxon>Streptococcaceae</taxon>
        <taxon>Lactococcus</taxon>
    </lineage>
</organism>
<dbReference type="STRING" id="1291764.GCA_001311235_02675"/>
<dbReference type="OrthoDB" id="2881498at2"/>
<keyword evidence="2" id="KW-1185">Reference proteome</keyword>
<comment type="caution">
    <text evidence="1">The sequence shown here is derived from an EMBL/GenBank/DDBJ whole genome shotgun (WGS) entry which is preliminary data.</text>
</comment>
<sequence>MIFLNLAQMQDQVVRLLEENGFHFVKKAGLKHYFETPTNNLEDDARRAKELIKAQPYGSVLYFNVEVVK</sequence>
<dbReference type="AlphaFoldDB" id="A0A2A5RLK1"/>
<accession>A0A2A5RLK1</accession>
<dbReference type="Proteomes" id="UP000218181">
    <property type="component" value="Unassembled WGS sequence"/>
</dbReference>
<evidence type="ECO:0000313" key="1">
    <source>
        <dbReference type="EMBL" id="PCS00143.1"/>
    </source>
</evidence>
<dbReference type="EMBL" id="JXJU01000005">
    <property type="protein sequence ID" value="PCS00143.1"/>
    <property type="molecule type" value="Genomic_DNA"/>
</dbReference>
<proteinExistence type="predicted"/>
<reference evidence="1 2" key="1">
    <citation type="submission" date="2014-12" db="EMBL/GenBank/DDBJ databases">
        <title>Draft genome sequences of 10 type strains of Lactococcus.</title>
        <authorList>
            <person name="Sun Z."/>
            <person name="Zhong Z."/>
            <person name="Liu W."/>
            <person name="Zhang W."/>
            <person name="Zhang H."/>
        </authorList>
    </citation>
    <scope>NUCLEOTIDE SEQUENCE [LARGE SCALE GENOMIC DNA]</scope>
    <source>
        <strain evidence="1 2">JCM 16395</strain>
    </source>
</reference>
<protein>
    <submittedName>
        <fullName evidence="1">Uncharacterized protein</fullName>
    </submittedName>
</protein>
<dbReference type="RefSeq" id="WP_054639789.1">
    <property type="nucleotide sequence ID" value="NZ_BBAL01000011.1"/>
</dbReference>